<dbReference type="InterPro" id="IPR012334">
    <property type="entry name" value="Pectin_lyas_fold"/>
</dbReference>
<reference evidence="10" key="1">
    <citation type="journal article" date="2020" name="Nat. Commun.">
        <title>Genome sequence of the cluster root forming white lupin.</title>
        <authorList>
            <person name="Hufnagel B."/>
            <person name="Marques A."/>
            <person name="Soriano A."/>
            <person name="Marques L."/>
            <person name="Divol F."/>
            <person name="Doumas P."/>
            <person name="Sallet E."/>
            <person name="Mancinotti D."/>
            <person name="Carrere S."/>
            <person name="Marande W."/>
            <person name="Arribat S."/>
            <person name="Keller J."/>
            <person name="Huneau C."/>
            <person name="Blein T."/>
            <person name="Aime D."/>
            <person name="Laguerre M."/>
            <person name="Taylor J."/>
            <person name="Schubert V."/>
            <person name="Nelson M."/>
            <person name="Geu-Flores F."/>
            <person name="Crespi M."/>
            <person name="Gallardo-Guerrero K."/>
            <person name="Delaux P.-M."/>
            <person name="Salse J."/>
            <person name="Berges H."/>
            <person name="Guyot R."/>
            <person name="Gouzy J."/>
            <person name="Peret B."/>
        </authorList>
    </citation>
    <scope>NUCLEOTIDE SEQUENCE [LARGE SCALE GENOMIC DNA]</scope>
    <source>
        <strain evidence="10">cv. Amiga</strain>
    </source>
</reference>
<evidence type="ECO:0000313" key="9">
    <source>
        <dbReference type="EMBL" id="KAE9588022.1"/>
    </source>
</evidence>
<dbReference type="GO" id="GO:0071555">
    <property type="term" value="P:cell wall organization"/>
    <property type="evidence" value="ECO:0007669"/>
    <property type="project" value="UniProtKB-KW"/>
</dbReference>
<dbReference type="Pfam" id="PF00295">
    <property type="entry name" value="Glyco_hydro_28"/>
    <property type="match status" value="1"/>
</dbReference>
<accession>A0A6A4NDW2</accession>
<keyword evidence="7" id="KW-0961">Cell wall biogenesis/degradation</keyword>
<evidence type="ECO:0000256" key="2">
    <source>
        <dbReference type="ARBA" id="ARBA00008834"/>
    </source>
</evidence>
<evidence type="ECO:0000256" key="1">
    <source>
        <dbReference type="ARBA" id="ARBA00004191"/>
    </source>
</evidence>
<dbReference type="InterPro" id="IPR000743">
    <property type="entry name" value="Glyco_hydro_28"/>
</dbReference>
<protein>
    <submittedName>
        <fullName evidence="9">Putative polygalacturonase</fullName>
    </submittedName>
</protein>
<evidence type="ECO:0000256" key="4">
    <source>
        <dbReference type="ARBA" id="ARBA00022525"/>
    </source>
</evidence>
<comment type="caution">
    <text evidence="9">The sequence shown here is derived from an EMBL/GenBank/DDBJ whole genome shotgun (WGS) entry which is preliminary data.</text>
</comment>
<evidence type="ECO:0000256" key="5">
    <source>
        <dbReference type="ARBA" id="ARBA00022801"/>
    </source>
</evidence>
<comment type="similarity">
    <text evidence="2 8">Belongs to the glycosyl hydrolase 28 family.</text>
</comment>
<keyword evidence="6 8" id="KW-0326">Glycosidase</keyword>
<dbReference type="SUPFAM" id="SSF51126">
    <property type="entry name" value="Pectin lyase-like"/>
    <property type="match status" value="1"/>
</dbReference>
<comment type="subcellular location">
    <subcellularLocation>
        <location evidence="1">Secreted</location>
        <location evidence="1">Cell wall</location>
    </subcellularLocation>
</comment>
<evidence type="ECO:0000256" key="6">
    <source>
        <dbReference type="ARBA" id="ARBA00023295"/>
    </source>
</evidence>
<keyword evidence="10" id="KW-1185">Reference proteome</keyword>
<gene>
    <name evidence="9" type="ORF">Lalb_Chr22g0350971</name>
</gene>
<organism evidence="9 10">
    <name type="scientific">Lupinus albus</name>
    <name type="common">White lupine</name>
    <name type="synonym">Lupinus termis</name>
    <dbReference type="NCBI Taxonomy" id="3870"/>
    <lineage>
        <taxon>Eukaryota</taxon>
        <taxon>Viridiplantae</taxon>
        <taxon>Streptophyta</taxon>
        <taxon>Embryophyta</taxon>
        <taxon>Tracheophyta</taxon>
        <taxon>Spermatophyta</taxon>
        <taxon>Magnoliopsida</taxon>
        <taxon>eudicotyledons</taxon>
        <taxon>Gunneridae</taxon>
        <taxon>Pentapetalae</taxon>
        <taxon>rosids</taxon>
        <taxon>fabids</taxon>
        <taxon>Fabales</taxon>
        <taxon>Fabaceae</taxon>
        <taxon>Papilionoideae</taxon>
        <taxon>50 kb inversion clade</taxon>
        <taxon>genistoids sensu lato</taxon>
        <taxon>core genistoids</taxon>
        <taxon>Genisteae</taxon>
        <taxon>Lupinus</taxon>
    </lineage>
</organism>
<keyword evidence="5 8" id="KW-0378">Hydrolase</keyword>
<proteinExistence type="inferred from homology"/>
<dbReference type="InterPro" id="IPR011050">
    <property type="entry name" value="Pectin_lyase_fold/virulence"/>
</dbReference>
<keyword evidence="3" id="KW-0134">Cell wall</keyword>
<dbReference type="AlphaFoldDB" id="A0A6A4NDW2"/>
<dbReference type="OrthoDB" id="1400786at2759"/>
<evidence type="ECO:0000256" key="3">
    <source>
        <dbReference type="ARBA" id="ARBA00022512"/>
    </source>
</evidence>
<dbReference type="Proteomes" id="UP000447434">
    <property type="component" value="Chromosome 22"/>
</dbReference>
<evidence type="ECO:0000256" key="8">
    <source>
        <dbReference type="RuleBase" id="RU361169"/>
    </source>
</evidence>
<dbReference type="GO" id="GO:0004650">
    <property type="term" value="F:polygalacturonase activity"/>
    <property type="evidence" value="ECO:0007669"/>
    <property type="project" value="InterPro"/>
</dbReference>
<dbReference type="PANTHER" id="PTHR31375">
    <property type="match status" value="1"/>
</dbReference>
<keyword evidence="4" id="KW-0964">Secreted</keyword>
<evidence type="ECO:0000256" key="7">
    <source>
        <dbReference type="ARBA" id="ARBA00023316"/>
    </source>
</evidence>
<sequence length="97" mass="10812">MPSPSAEYETIITLQALTFHRCKNLKVRKLMLLNSQQMHMAFTRCMDVVASHLKVLAPAFSPNTDGIHISATKGVEVKDSVIRTGRLSLTKHTISFT</sequence>
<name>A0A6A4NDW2_LUPAL</name>
<evidence type="ECO:0000313" key="10">
    <source>
        <dbReference type="Proteomes" id="UP000447434"/>
    </source>
</evidence>
<dbReference type="Gene3D" id="2.160.20.10">
    <property type="entry name" value="Single-stranded right-handed beta-helix, Pectin lyase-like"/>
    <property type="match status" value="1"/>
</dbReference>
<dbReference type="EMBL" id="WOCE01000022">
    <property type="protein sequence ID" value="KAE9588022.1"/>
    <property type="molecule type" value="Genomic_DNA"/>
</dbReference>
<dbReference type="GO" id="GO:0005975">
    <property type="term" value="P:carbohydrate metabolic process"/>
    <property type="evidence" value="ECO:0007669"/>
    <property type="project" value="InterPro"/>
</dbReference>